<dbReference type="OrthoDB" id="10625912at2759"/>
<organism evidence="7 8">
    <name type="scientific">Paramuricea clavata</name>
    <name type="common">Red gorgonian</name>
    <name type="synonym">Violescent sea-whip</name>
    <dbReference type="NCBI Taxonomy" id="317549"/>
    <lineage>
        <taxon>Eukaryota</taxon>
        <taxon>Metazoa</taxon>
        <taxon>Cnidaria</taxon>
        <taxon>Anthozoa</taxon>
        <taxon>Octocorallia</taxon>
        <taxon>Malacalcyonacea</taxon>
        <taxon>Plexauridae</taxon>
        <taxon>Paramuricea</taxon>
    </lineage>
</organism>
<protein>
    <recommendedName>
        <fullName evidence="6">Calx-beta domain-containing protein</fullName>
    </recommendedName>
</protein>
<keyword evidence="5" id="KW-1133">Transmembrane helix</keyword>
<feature type="compositionally biased region" description="Acidic residues" evidence="4">
    <location>
        <begin position="291"/>
        <end position="300"/>
    </location>
</feature>
<feature type="compositionally biased region" description="Basic and acidic residues" evidence="4">
    <location>
        <begin position="262"/>
        <end position="271"/>
    </location>
</feature>
<keyword evidence="3" id="KW-0106">Calcium</keyword>
<feature type="region of interest" description="Disordered" evidence="4">
    <location>
        <begin position="262"/>
        <end position="300"/>
    </location>
</feature>
<dbReference type="SUPFAM" id="SSF141072">
    <property type="entry name" value="CalX-like"/>
    <property type="match status" value="1"/>
</dbReference>
<feature type="transmembrane region" description="Helical" evidence="5">
    <location>
        <begin position="91"/>
        <end position="114"/>
    </location>
</feature>
<reference evidence="7" key="1">
    <citation type="submission" date="2020-04" db="EMBL/GenBank/DDBJ databases">
        <authorList>
            <person name="Alioto T."/>
            <person name="Alioto T."/>
            <person name="Gomez Garrido J."/>
        </authorList>
    </citation>
    <scope>NUCLEOTIDE SEQUENCE</scope>
    <source>
        <strain evidence="7">A484AB</strain>
    </source>
</reference>
<evidence type="ECO:0000256" key="3">
    <source>
        <dbReference type="ARBA" id="ARBA00022837"/>
    </source>
</evidence>
<feature type="non-terminal residue" evidence="7">
    <location>
        <position position="1"/>
    </location>
</feature>
<feature type="region of interest" description="Disordered" evidence="4">
    <location>
        <begin position="120"/>
        <end position="151"/>
    </location>
</feature>
<name>A0A6S7IW50_PARCT</name>
<dbReference type="InterPro" id="IPR003644">
    <property type="entry name" value="Calx_beta"/>
</dbReference>
<proteinExistence type="predicted"/>
<feature type="compositionally biased region" description="Polar residues" evidence="4">
    <location>
        <begin position="272"/>
        <end position="288"/>
    </location>
</feature>
<comment type="caution">
    <text evidence="7">The sequence shown here is derived from an EMBL/GenBank/DDBJ whole genome shotgun (WGS) entry which is preliminary data.</text>
</comment>
<evidence type="ECO:0000256" key="1">
    <source>
        <dbReference type="ARBA" id="ARBA00022729"/>
    </source>
</evidence>
<evidence type="ECO:0000313" key="7">
    <source>
        <dbReference type="EMBL" id="CAB4021986.1"/>
    </source>
</evidence>
<evidence type="ECO:0000256" key="5">
    <source>
        <dbReference type="SAM" id="Phobius"/>
    </source>
</evidence>
<dbReference type="GO" id="GO:0007154">
    <property type="term" value="P:cell communication"/>
    <property type="evidence" value="ECO:0007669"/>
    <property type="project" value="InterPro"/>
</dbReference>
<dbReference type="Proteomes" id="UP001152795">
    <property type="component" value="Unassembled WGS sequence"/>
</dbReference>
<evidence type="ECO:0000256" key="4">
    <source>
        <dbReference type="SAM" id="MobiDB-lite"/>
    </source>
</evidence>
<gene>
    <name evidence="7" type="ORF">PACLA_8A028422</name>
</gene>
<keyword evidence="1" id="KW-0732">Signal</keyword>
<dbReference type="InterPro" id="IPR038081">
    <property type="entry name" value="CalX-like_sf"/>
</dbReference>
<feature type="domain" description="Calx-beta" evidence="6">
    <location>
        <begin position="11"/>
        <end position="76"/>
    </location>
</feature>
<evidence type="ECO:0000259" key="6">
    <source>
        <dbReference type="Pfam" id="PF03160"/>
    </source>
</evidence>
<dbReference type="EMBL" id="CACRXK020011747">
    <property type="protein sequence ID" value="CAB4021986.1"/>
    <property type="molecule type" value="Genomic_DNA"/>
</dbReference>
<keyword evidence="5" id="KW-0472">Membrane</keyword>
<dbReference type="GO" id="GO:0016020">
    <property type="term" value="C:membrane"/>
    <property type="evidence" value="ECO:0007669"/>
    <property type="project" value="InterPro"/>
</dbReference>
<evidence type="ECO:0000313" key="8">
    <source>
        <dbReference type="Proteomes" id="UP001152795"/>
    </source>
</evidence>
<keyword evidence="5" id="KW-0812">Transmembrane</keyword>
<keyword evidence="8" id="KW-1185">Reference proteome</keyword>
<dbReference type="AlphaFoldDB" id="A0A6S7IW50"/>
<dbReference type="Gene3D" id="2.60.40.2030">
    <property type="match status" value="1"/>
</dbReference>
<sequence>ATVSLATASDADFDVLSSTELNFSPGNTDETITIATKDDSVIEADEVFVVTLSTTSPSVQIDKVKGVTTITINDNDGLSNPTSSSNANTGVVIGAVMAAVVVLIVILIVACLLYRRKRKNENTPDTGNIQNAAFEGDTQPRKPSSEIPYSDYEEPAKLAANDQSLNTEDYAQLDISKRTPIDANYQSLNIDVYAQLDSSKRVPIDANYQSLNDMEGYAQLDSSKRVPIDANYQSLDTEGYAELDSSKRVPIDANYQSLETRGQMEVDKNHNENVLQSASSNIDSNSRNEVPDDSAYEIMP</sequence>
<accession>A0A6S7IW50</accession>
<keyword evidence="2" id="KW-0677">Repeat</keyword>
<dbReference type="Pfam" id="PF03160">
    <property type="entry name" value="Calx-beta"/>
    <property type="match status" value="1"/>
</dbReference>
<evidence type="ECO:0000256" key="2">
    <source>
        <dbReference type="ARBA" id="ARBA00022737"/>
    </source>
</evidence>